<evidence type="ECO:0000313" key="3">
    <source>
        <dbReference type="Proteomes" id="UP001152888"/>
    </source>
</evidence>
<sequence length="119" mass="13560">MLGTRKKYKINNMQRCPYIHEMKERLLGEQIPLEVVPAGATGGKKIATPTPPPQFVMDQSHHHQAPQHQTVATVVKLNPDGYSSHTSPTRRADRTPLMPKEPEDEFHYVHQKVYPKNAK</sequence>
<accession>A0A9P0JP59</accession>
<keyword evidence="3" id="KW-1185">Reference proteome</keyword>
<proteinExistence type="predicted"/>
<dbReference type="Proteomes" id="UP001152888">
    <property type="component" value="Unassembled WGS sequence"/>
</dbReference>
<feature type="region of interest" description="Disordered" evidence="1">
    <location>
        <begin position="42"/>
        <end position="106"/>
    </location>
</feature>
<gene>
    <name evidence="2" type="ORF">ACAOBT_LOCUS1980</name>
</gene>
<name>A0A9P0JP59_ACAOB</name>
<organism evidence="2 3">
    <name type="scientific">Acanthoscelides obtectus</name>
    <name type="common">Bean weevil</name>
    <name type="synonym">Bruchus obtectus</name>
    <dbReference type="NCBI Taxonomy" id="200917"/>
    <lineage>
        <taxon>Eukaryota</taxon>
        <taxon>Metazoa</taxon>
        <taxon>Ecdysozoa</taxon>
        <taxon>Arthropoda</taxon>
        <taxon>Hexapoda</taxon>
        <taxon>Insecta</taxon>
        <taxon>Pterygota</taxon>
        <taxon>Neoptera</taxon>
        <taxon>Endopterygota</taxon>
        <taxon>Coleoptera</taxon>
        <taxon>Polyphaga</taxon>
        <taxon>Cucujiformia</taxon>
        <taxon>Chrysomeloidea</taxon>
        <taxon>Chrysomelidae</taxon>
        <taxon>Bruchinae</taxon>
        <taxon>Bruchini</taxon>
        <taxon>Acanthoscelides</taxon>
    </lineage>
</organism>
<evidence type="ECO:0000256" key="1">
    <source>
        <dbReference type="SAM" id="MobiDB-lite"/>
    </source>
</evidence>
<dbReference type="EMBL" id="CAKOFQ010006669">
    <property type="protein sequence ID" value="CAH1957235.1"/>
    <property type="molecule type" value="Genomic_DNA"/>
</dbReference>
<protein>
    <submittedName>
        <fullName evidence="2">Uncharacterized protein</fullName>
    </submittedName>
</protein>
<comment type="caution">
    <text evidence="2">The sequence shown here is derived from an EMBL/GenBank/DDBJ whole genome shotgun (WGS) entry which is preliminary data.</text>
</comment>
<dbReference type="OrthoDB" id="6777566at2759"/>
<reference evidence="2" key="1">
    <citation type="submission" date="2022-03" db="EMBL/GenBank/DDBJ databases">
        <authorList>
            <person name="Sayadi A."/>
        </authorList>
    </citation>
    <scope>NUCLEOTIDE SEQUENCE</scope>
</reference>
<dbReference type="AlphaFoldDB" id="A0A9P0JP59"/>
<evidence type="ECO:0000313" key="2">
    <source>
        <dbReference type="EMBL" id="CAH1957235.1"/>
    </source>
</evidence>